<protein>
    <recommendedName>
        <fullName evidence="2">SWIM-type domain-containing protein</fullName>
    </recommendedName>
</protein>
<evidence type="ECO:0000259" key="2">
    <source>
        <dbReference type="PROSITE" id="PS50966"/>
    </source>
</evidence>
<accession>A0A653CNS2</accession>
<keyword evidence="1" id="KW-0479">Metal-binding</keyword>
<feature type="domain" description="SWIM-type" evidence="2">
    <location>
        <begin position="60"/>
        <end position="90"/>
    </location>
</feature>
<keyword evidence="4" id="KW-1185">Reference proteome</keyword>
<gene>
    <name evidence="3" type="ORF">CALMAC_LOCUS10645</name>
</gene>
<evidence type="ECO:0000256" key="1">
    <source>
        <dbReference type="PROSITE-ProRule" id="PRU00325"/>
    </source>
</evidence>
<keyword evidence="1" id="KW-0862">Zinc</keyword>
<dbReference type="InterPro" id="IPR007527">
    <property type="entry name" value="Znf_SWIM"/>
</dbReference>
<dbReference type="EMBL" id="CAACVG010008383">
    <property type="protein sequence ID" value="VEN49575.1"/>
    <property type="molecule type" value="Genomic_DNA"/>
</dbReference>
<dbReference type="Proteomes" id="UP000410492">
    <property type="component" value="Unassembled WGS sequence"/>
</dbReference>
<dbReference type="AlphaFoldDB" id="A0A653CNS2"/>
<organism evidence="3 4">
    <name type="scientific">Callosobruchus maculatus</name>
    <name type="common">Southern cowpea weevil</name>
    <name type="synonym">Pulse bruchid</name>
    <dbReference type="NCBI Taxonomy" id="64391"/>
    <lineage>
        <taxon>Eukaryota</taxon>
        <taxon>Metazoa</taxon>
        <taxon>Ecdysozoa</taxon>
        <taxon>Arthropoda</taxon>
        <taxon>Hexapoda</taxon>
        <taxon>Insecta</taxon>
        <taxon>Pterygota</taxon>
        <taxon>Neoptera</taxon>
        <taxon>Endopterygota</taxon>
        <taxon>Coleoptera</taxon>
        <taxon>Polyphaga</taxon>
        <taxon>Cucujiformia</taxon>
        <taxon>Chrysomeloidea</taxon>
        <taxon>Chrysomelidae</taxon>
        <taxon>Bruchinae</taxon>
        <taxon>Bruchini</taxon>
        <taxon>Callosobruchus</taxon>
    </lineage>
</organism>
<dbReference type="PROSITE" id="PS50966">
    <property type="entry name" value="ZF_SWIM"/>
    <property type="match status" value="1"/>
</dbReference>
<feature type="non-terminal residue" evidence="3">
    <location>
        <position position="90"/>
    </location>
</feature>
<keyword evidence="1" id="KW-0863">Zinc-finger</keyword>
<reference evidence="3 4" key="1">
    <citation type="submission" date="2019-01" db="EMBL/GenBank/DDBJ databases">
        <authorList>
            <person name="Sayadi A."/>
        </authorList>
    </citation>
    <scope>NUCLEOTIDE SEQUENCE [LARGE SCALE GENOMIC DNA]</scope>
</reference>
<dbReference type="GO" id="GO:0008270">
    <property type="term" value="F:zinc ion binding"/>
    <property type="evidence" value="ECO:0007669"/>
    <property type="project" value="UniProtKB-KW"/>
</dbReference>
<proteinExistence type="predicted"/>
<evidence type="ECO:0000313" key="3">
    <source>
        <dbReference type="EMBL" id="VEN49575.1"/>
    </source>
</evidence>
<evidence type="ECO:0000313" key="4">
    <source>
        <dbReference type="Proteomes" id="UP000410492"/>
    </source>
</evidence>
<dbReference type="Pfam" id="PF04434">
    <property type="entry name" value="SWIM"/>
    <property type="match status" value="1"/>
</dbReference>
<dbReference type="OrthoDB" id="6108535at2759"/>
<name>A0A653CNS2_CALMS</name>
<sequence length="90" mass="10218">MASKHVLRFSAIVNYFKEEEKLIARGENAVESGHIKDMAFDSQFMIIRGSVHASMRDRIYKVELKLDADAEIGEATCTCPRGQYLCHHMA</sequence>